<sequence length="70" mass="7730">MLPDIRYADGSILFEGSRLQGANRITSMEIDPVHACIARHVLDMSRLSHIVEAMASSTMVTVSCVFHEVL</sequence>
<evidence type="ECO:0000313" key="2">
    <source>
        <dbReference type="Proteomes" id="UP000601435"/>
    </source>
</evidence>
<dbReference type="EMBL" id="CAJNJA010079796">
    <property type="protein sequence ID" value="CAE7925964.1"/>
    <property type="molecule type" value="Genomic_DNA"/>
</dbReference>
<keyword evidence="2" id="KW-1185">Reference proteome</keyword>
<organism evidence="1 2">
    <name type="scientific">Symbiodinium necroappetens</name>
    <dbReference type="NCBI Taxonomy" id="1628268"/>
    <lineage>
        <taxon>Eukaryota</taxon>
        <taxon>Sar</taxon>
        <taxon>Alveolata</taxon>
        <taxon>Dinophyceae</taxon>
        <taxon>Suessiales</taxon>
        <taxon>Symbiodiniaceae</taxon>
        <taxon>Symbiodinium</taxon>
    </lineage>
</organism>
<evidence type="ECO:0000313" key="1">
    <source>
        <dbReference type="EMBL" id="CAE7925964.1"/>
    </source>
</evidence>
<proteinExistence type="predicted"/>
<protein>
    <submittedName>
        <fullName evidence="1">SPBC119.03 protein</fullName>
    </submittedName>
</protein>
<name>A0A813BU53_9DINO</name>
<reference evidence="1" key="1">
    <citation type="submission" date="2021-02" db="EMBL/GenBank/DDBJ databases">
        <authorList>
            <person name="Dougan E. K."/>
            <person name="Rhodes N."/>
            <person name="Thang M."/>
            <person name="Chan C."/>
        </authorList>
    </citation>
    <scope>NUCLEOTIDE SEQUENCE</scope>
</reference>
<dbReference type="Proteomes" id="UP000601435">
    <property type="component" value="Unassembled WGS sequence"/>
</dbReference>
<gene>
    <name evidence="1" type="primary">SPBC119.03</name>
    <name evidence="1" type="ORF">SNEC2469_LOCUS32069</name>
</gene>
<accession>A0A813BU53</accession>
<dbReference type="AlphaFoldDB" id="A0A813BU53"/>
<comment type="caution">
    <text evidence="1">The sequence shown here is derived from an EMBL/GenBank/DDBJ whole genome shotgun (WGS) entry which is preliminary data.</text>
</comment>